<keyword evidence="2" id="KW-0540">Nuclease</keyword>
<dbReference type="GO" id="GO:0004519">
    <property type="term" value="F:endonuclease activity"/>
    <property type="evidence" value="ECO:0007669"/>
    <property type="project" value="UniProtKB-KW"/>
</dbReference>
<dbReference type="Proteomes" id="UP001517367">
    <property type="component" value="Unassembled WGS sequence"/>
</dbReference>
<accession>A0ABW9JHD4</accession>
<protein>
    <submittedName>
        <fullName evidence="2">Endonuclease domain-containing protein</fullName>
    </submittedName>
</protein>
<comment type="caution">
    <text evidence="2">The sequence shown here is derived from an EMBL/GenBank/DDBJ whole genome shotgun (WGS) entry which is preliminary data.</text>
</comment>
<sequence length="133" mass="15492">MNNSYNKNLKQFARSNRKGGTRAEIKLWVELLRNKQMMGYPFLRQRAIVNYIADFFSKELNLIIEVDGLTHSWEGRAESDIKRDKTLLELGYHTLGFNDGEVINDINNVKRAIENFIIDFEKFIPQPPSKGDI</sequence>
<keyword evidence="2" id="KW-0255">Endonuclease</keyword>
<dbReference type="Gene3D" id="3.40.960.10">
    <property type="entry name" value="VSR Endonuclease"/>
    <property type="match status" value="1"/>
</dbReference>
<dbReference type="CDD" id="cd01038">
    <property type="entry name" value="Endonuclease_DUF559"/>
    <property type="match status" value="1"/>
</dbReference>
<reference evidence="2 3" key="1">
    <citation type="submission" date="2024-12" db="EMBL/GenBank/DDBJ databases">
        <authorList>
            <person name="Hu S."/>
        </authorList>
    </citation>
    <scope>NUCLEOTIDE SEQUENCE [LARGE SCALE GENOMIC DNA]</scope>
    <source>
        <strain evidence="2 3">P-25</strain>
    </source>
</reference>
<feature type="domain" description="DUF559" evidence="1">
    <location>
        <begin position="8"/>
        <end position="116"/>
    </location>
</feature>
<keyword evidence="2" id="KW-0378">Hydrolase</keyword>
<proteinExistence type="predicted"/>
<dbReference type="InterPro" id="IPR007569">
    <property type="entry name" value="DUF559"/>
</dbReference>
<dbReference type="Pfam" id="PF04480">
    <property type="entry name" value="DUF559"/>
    <property type="match status" value="1"/>
</dbReference>
<dbReference type="InterPro" id="IPR011335">
    <property type="entry name" value="Restrct_endonuc-II-like"/>
</dbReference>
<dbReference type="PANTHER" id="PTHR38590:SF1">
    <property type="entry name" value="BLL0828 PROTEIN"/>
    <property type="match status" value="1"/>
</dbReference>
<gene>
    <name evidence="2" type="ORF">E5L68_010425</name>
</gene>
<dbReference type="SUPFAM" id="SSF52980">
    <property type="entry name" value="Restriction endonuclease-like"/>
    <property type="match status" value="1"/>
</dbReference>
<evidence type="ECO:0000259" key="1">
    <source>
        <dbReference type="Pfam" id="PF04480"/>
    </source>
</evidence>
<dbReference type="RefSeq" id="WP_138730659.1">
    <property type="nucleotide sequence ID" value="NZ_SRMP02000014.1"/>
</dbReference>
<evidence type="ECO:0000313" key="2">
    <source>
        <dbReference type="EMBL" id="MFN0291810.1"/>
    </source>
</evidence>
<dbReference type="InterPro" id="IPR047216">
    <property type="entry name" value="Endonuclease_DUF559_bact"/>
</dbReference>
<keyword evidence="3" id="KW-1185">Reference proteome</keyword>
<name>A0ABW9JHD4_9SPHI</name>
<dbReference type="EMBL" id="SRMP02000014">
    <property type="protein sequence ID" value="MFN0291810.1"/>
    <property type="molecule type" value="Genomic_DNA"/>
</dbReference>
<evidence type="ECO:0000313" key="3">
    <source>
        <dbReference type="Proteomes" id="UP001517367"/>
    </source>
</evidence>
<dbReference type="PANTHER" id="PTHR38590">
    <property type="entry name" value="BLL0828 PROTEIN"/>
    <property type="match status" value="1"/>
</dbReference>
<organism evidence="2 3">
    <name type="scientific">Pedobacter helvus</name>
    <dbReference type="NCBI Taxonomy" id="2563444"/>
    <lineage>
        <taxon>Bacteria</taxon>
        <taxon>Pseudomonadati</taxon>
        <taxon>Bacteroidota</taxon>
        <taxon>Sphingobacteriia</taxon>
        <taxon>Sphingobacteriales</taxon>
        <taxon>Sphingobacteriaceae</taxon>
        <taxon>Pedobacter</taxon>
    </lineage>
</organism>